<evidence type="ECO:0000313" key="2">
    <source>
        <dbReference type="EMBL" id="KAK5107030.1"/>
    </source>
</evidence>
<evidence type="ECO:0000256" key="1">
    <source>
        <dbReference type="SAM" id="MobiDB-lite"/>
    </source>
</evidence>
<comment type="caution">
    <text evidence="2">The sequence shown here is derived from an EMBL/GenBank/DDBJ whole genome shotgun (WGS) entry which is preliminary data.</text>
</comment>
<dbReference type="Proteomes" id="UP001310890">
    <property type="component" value="Unassembled WGS sequence"/>
</dbReference>
<reference evidence="2" key="1">
    <citation type="submission" date="2023-08" db="EMBL/GenBank/DDBJ databases">
        <title>Black Yeasts Isolated from many extreme environments.</title>
        <authorList>
            <person name="Coleine C."/>
            <person name="Stajich J.E."/>
            <person name="Selbmann L."/>
        </authorList>
    </citation>
    <scope>NUCLEOTIDE SEQUENCE</scope>
    <source>
        <strain evidence="2">CCFEE 5401</strain>
    </source>
</reference>
<feature type="compositionally biased region" description="Low complexity" evidence="1">
    <location>
        <begin position="198"/>
        <end position="218"/>
    </location>
</feature>
<feature type="compositionally biased region" description="Polar residues" evidence="1">
    <location>
        <begin position="164"/>
        <end position="192"/>
    </location>
</feature>
<feature type="region of interest" description="Disordered" evidence="1">
    <location>
        <begin position="157"/>
        <end position="219"/>
    </location>
</feature>
<proteinExistence type="predicted"/>
<organism evidence="2 3">
    <name type="scientific">Meristemomyces frigidus</name>
    <dbReference type="NCBI Taxonomy" id="1508187"/>
    <lineage>
        <taxon>Eukaryota</taxon>
        <taxon>Fungi</taxon>
        <taxon>Dikarya</taxon>
        <taxon>Ascomycota</taxon>
        <taxon>Pezizomycotina</taxon>
        <taxon>Dothideomycetes</taxon>
        <taxon>Dothideomycetidae</taxon>
        <taxon>Mycosphaerellales</taxon>
        <taxon>Teratosphaeriaceae</taxon>
        <taxon>Meristemomyces</taxon>
    </lineage>
</organism>
<feature type="compositionally biased region" description="Polar residues" evidence="1">
    <location>
        <begin position="255"/>
        <end position="265"/>
    </location>
</feature>
<dbReference type="EMBL" id="JAVRRL010000144">
    <property type="protein sequence ID" value="KAK5107030.1"/>
    <property type="molecule type" value="Genomic_DNA"/>
</dbReference>
<accession>A0AAN7YBB8</accession>
<sequence>MTLTSPTVYIAFQTAYATDICGHTVGKAYPGAIIGINPQSLYSMVGDQDFNVETMDDGAGPTSTFYPSAQFDFHDLNPNSVPPVSAYVAQPSCFALANCYTIWPKQYRPVLVLPSQVRDLDPAWQSCGLDWHGAWDPPIALQPAEVVDPVTTPHAPAYTVPASPRSSFATPASQTTSVTSMSKDAGSLQQPGSMEVQASASSDPASSASSDTLPTPSLASSTIEASGFATTVSTSVLAPLSRSTLFVVPQVSDDPATQQQSSPSNALGAMTASLAPGHGTPTSPTVSEASNAYQVLSQAQSIGDGGDSVLFSYLPDSSVALTLTASSAQSMLPDPQSSAGQSSVLLVSSTVLSQGEPYRLVSGGRSSAFSDGVNGDLTASSTTTTSRDSSPPAVVLTIASSTITVISRAGGAFMLGGQTMVPGSSPVVLESHTFRAVGGGILQDGTYVPYSSATTSTAVPQVQAVLTLGTSTVTCAQQSDGAYVIGTITLTPGDKPSFIAGHTISAAFAGLVQDGTTITATRLSSTTAQTPSMTSTATLLTEAVVNLGSSVAKASYIPGSIIAWAIGSHEVSAGGSAEYTNSHTISADASGALLEDGSTVSLTTSSAGRTATTLNGFLPVIAATGAGSTSLNAVTTSSRLAVSASIPSSTTSSAAVPSASIGWWHIFFGWGIVLAGAMHLG</sequence>
<evidence type="ECO:0000313" key="3">
    <source>
        <dbReference type="Proteomes" id="UP001310890"/>
    </source>
</evidence>
<protein>
    <submittedName>
        <fullName evidence="2">Uncharacterized protein</fullName>
    </submittedName>
</protein>
<feature type="region of interest" description="Disordered" evidence="1">
    <location>
        <begin position="252"/>
        <end position="287"/>
    </location>
</feature>
<name>A0AAN7YBB8_9PEZI</name>
<dbReference type="AlphaFoldDB" id="A0AAN7YBB8"/>
<gene>
    <name evidence="2" type="ORF">LTR62_001919</name>
</gene>